<keyword evidence="7" id="KW-1185">Reference proteome</keyword>
<dbReference type="PANTHER" id="PTHR11200">
    <property type="entry name" value="INOSITOL 5-PHOSPHATASE"/>
    <property type="match status" value="1"/>
</dbReference>
<dbReference type="PRINTS" id="PR00371">
    <property type="entry name" value="FPNCR"/>
</dbReference>
<dbReference type="Pfam" id="PF22669">
    <property type="entry name" value="Exo_endo_phos2"/>
    <property type="match status" value="1"/>
</dbReference>
<dbReference type="Gene3D" id="3.60.10.10">
    <property type="entry name" value="Endonuclease/exonuclease/phosphatase"/>
    <property type="match status" value="1"/>
</dbReference>
<dbReference type="Gene3D" id="3.40.50.360">
    <property type="match status" value="1"/>
</dbReference>
<dbReference type="PANTHER" id="PTHR11200:SF275">
    <property type="entry name" value="LD06095P"/>
    <property type="match status" value="1"/>
</dbReference>
<dbReference type="Proteomes" id="UP001158576">
    <property type="component" value="Chromosome 2"/>
</dbReference>
<dbReference type="Pfam" id="PF00258">
    <property type="entry name" value="Flavodoxin_1"/>
    <property type="match status" value="1"/>
</dbReference>
<evidence type="ECO:0000313" key="6">
    <source>
        <dbReference type="EMBL" id="CAG5114047.1"/>
    </source>
</evidence>
<dbReference type="SUPFAM" id="SSF52343">
    <property type="entry name" value="Ferredoxin reductase-like, C-terminal NADP-linked domain"/>
    <property type="match status" value="1"/>
</dbReference>
<accession>A0ABN7TBI6</accession>
<dbReference type="InterPro" id="IPR041611">
    <property type="entry name" value="SKICH"/>
</dbReference>
<feature type="domain" description="Flavodoxin-like" evidence="5">
    <location>
        <begin position="10"/>
        <end position="173"/>
    </location>
</feature>
<dbReference type="InterPro" id="IPR001226">
    <property type="entry name" value="Flavodoxin_CS"/>
</dbReference>
<evidence type="ECO:0000256" key="2">
    <source>
        <dbReference type="ARBA" id="ARBA00005910"/>
    </source>
</evidence>
<dbReference type="InterPro" id="IPR039261">
    <property type="entry name" value="FNR_nucleotide-bd"/>
</dbReference>
<dbReference type="SUPFAM" id="SSF56219">
    <property type="entry name" value="DNase I-like"/>
    <property type="match status" value="1"/>
</dbReference>
<dbReference type="SUPFAM" id="SSF52218">
    <property type="entry name" value="Flavoproteins"/>
    <property type="match status" value="1"/>
</dbReference>
<dbReference type="InterPro" id="IPR029039">
    <property type="entry name" value="Flavoprotein-like_sf"/>
</dbReference>
<dbReference type="InterPro" id="IPR046985">
    <property type="entry name" value="IP5"/>
</dbReference>
<evidence type="ECO:0000256" key="3">
    <source>
        <dbReference type="ARBA" id="ARBA00022630"/>
    </source>
</evidence>
<evidence type="ECO:0000313" key="7">
    <source>
        <dbReference type="Proteomes" id="UP001158576"/>
    </source>
</evidence>
<dbReference type="InterPro" id="IPR001433">
    <property type="entry name" value="OxRdtase_FAD/NAD-bd"/>
</dbReference>
<keyword evidence="4" id="KW-0274">FAD</keyword>
<dbReference type="SUPFAM" id="SSF63380">
    <property type="entry name" value="Riboflavin synthase domain-like"/>
    <property type="match status" value="1"/>
</dbReference>
<keyword evidence="3" id="KW-0285">Flavoprotein</keyword>
<comment type="similarity">
    <text evidence="2">Belongs to the inositol 1,4,5-trisphosphate 5-phosphatase type II family.</text>
</comment>
<dbReference type="Gene3D" id="2.60.40.2840">
    <property type="match status" value="1"/>
</dbReference>
<dbReference type="InterPro" id="IPR000300">
    <property type="entry name" value="IPPc"/>
</dbReference>
<comment type="cofactor">
    <cofactor evidence="1">
        <name>FAD</name>
        <dbReference type="ChEBI" id="CHEBI:57692"/>
    </cofactor>
</comment>
<dbReference type="Gene3D" id="3.40.50.80">
    <property type="entry name" value="Nucleotide-binding domain of ferredoxin-NADP reductase (FNR) module"/>
    <property type="match status" value="1"/>
</dbReference>
<organism evidence="6 7">
    <name type="scientific">Oikopleura dioica</name>
    <name type="common">Tunicate</name>
    <dbReference type="NCBI Taxonomy" id="34765"/>
    <lineage>
        <taxon>Eukaryota</taxon>
        <taxon>Metazoa</taxon>
        <taxon>Chordata</taxon>
        <taxon>Tunicata</taxon>
        <taxon>Appendicularia</taxon>
        <taxon>Copelata</taxon>
        <taxon>Oikopleuridae</taxon>
        <taxon>Oikopleura</taxon>
    </lineage>
</organism>
<dbReference type="SMART" id="SM00128">
    <property type="entry name" value="IPPc"/>
    <property type="match status" value="1"/>
</dbReference>
<dbReference type="InterPro" id="IPR017938">
    <property type="entry name" value="Riboflavin_synthase-like_b-brl"/>
</dbReference>
<gene>
    <name evidence="6" type="ORF">OKIOD_LOCUS16894</name>
</gene>
<evidence type="ECO:0000256" key="4">
    <source>
        <dbReference type="ARBA" id="ARBA00022827"/>
    </source>
</evidence>
<name>A0ABN7TBI6_OIKDI</name>
<proteinExistence type="inferred from homology"/>
<sequence>MSKLPQIMTVKIFFGSQTGNTQELAERIYFYLTKHAVQSSLDEIEKIDLNDESAQLFVICISTTGVGDPPADSKSFWRMIMKKDFEIRQSPQVKAIVFAMAEGTDDRWDYANRPRRTIAEALQDFPKSVKDLPVEALLDIFPLIRPRPYSICCYGEGYVEILCAVVNYKSRMATPRVGLCSAFVKKLEEGDEVELSISSGTFQLVNKADYIMVGPGTGIAPFRSIYQKRIASKRSLLFFGCRGKDKDLYFEDDFEEVTRLNAFSRDKNEKKKYVQEVIEENAQQVFEKIMSGCIILIAGKSKDMPDGVKNAIKMVIAKSANMTGEQANLFLNMLQDQGMAFIMSEICREWNNREPRKRTITIGVLMDVRIRTVTFNVADENPPSDVPAALFGKNSEEDSPDIFILAMQEVNLGLQVGALLFWDTWTEAMSEHLTKKGYYRIESIRMQGIVLSVFGKRSLLPQFRDVRCDWIGTGQLGFWGNKGAVAIRLKLFGKTFALINSHLPHGTEKSQYNQRLVSIEKIFNLIKFADLAVSIFDHDVVLFQGDLNFRISSISRDQVLQHLESKEKDKCLKEDELNNLLESHPIIAKFTENDIVFNPTYKYDKQSRNYDSSAKKRKPAWTDRILYKSNGIRCHSYDEIYEVLVSDHRPVYADFSVKISSRDVPPLATITGKFDPAENDDLRIQVSINKSAFVKNQDWIGIYRPHFKDYRDWVTFQWTAFGKESENSSSEKIDLEISVSDILVGGQFIAGYFSSVNQNLVALSEPFHVTSRNPGPTISNAQQN</sequence>
<reference evidence="6 7" key="1">
    <citation type="submission" date="2021-04" db="EMBL/GenBank/DDBJ databases">
        <authorList>
            <person name="Bliznina A."/>
        </authorList>
    </citation>
    <scope>NUCLEOTIDE SEQUENCE [LARGE SCALE GENOMIC DNA]</scope>
</reference>
<dbReference type="Gene3D" id="2.40.30.10">
    <property type="entry name" value="Translation factors"/>
    <property type="match status" value="1"/>
</dbReference>
<dbReference type="InterPro" id="IPR036691">
    <property type="entry name" value="Endo/exonu/phosph_ase_sf"/>
</dbReference>
<dbReference type="PROSITE" id="PS00201">
    <property type="entry name" value="FLAVODOXIN"/>
    <property type="match status" value="1"/>
</dbReference>
<dbReference type="Pfam" id="PF00175">
    <property type="entry name" value="NAD_binding_1"/>
    <property type="match status" value="1"/>
</dbReference>
<evidence type="ECO:0000256" key="1">
    <source>
        <dbReference type="ARBA" id="ARBA00001974"/>
    </source>
</evidence>
<dbReference type="InterPro" id="IPR008254">
    <property type="entry name" value="Flavodoxin/NO_synth"/>
</dbReference>
<dbReference type="Pfam" id="PF17751">
    <property type="entry name" value="SKICH"/>
    <property type="match status" value="1"/>
</dbReference>
<dbReference type="InterPro" id="IPR001709">
    <property type="entry name" value="Flavoprot_Pyr_Nucl_cyt_Rdtase"/>
</dbReference>
<dbReference type="EMBL" id="OU015567">
    <property type="protein sequence ID" value="CAG5114047.1"/>
    <property type="molecule type" value="Genomic_DNA"/>
</dbReference>
<protein>
    <submittedName>
        <fullName evidence="6">Oidioi.mRNA.OKI2018_I69.chr2.g8129.t1.cds</fullName>
    </submittedName>
</protein>
<dbReference type="PROSITE" id="PS50902">
    <property type="entry name" value="FLAVODOXIN_LIKE"/>
    <property type="match status" value="1"/>
</dbReference>
<evidence type="ECO:0000259" key="5">
    <source>
        <dbReference type="PROSITE" id="PS50902"/>
    </source>
</evidence>